<gene>
    <name evidence="2" type="primary">LOC116293082</name>
</gene>
<organism evidence="1 2">
    <name type="scientific">Actinia tenebrosa</name>
    <name type="common">Australian red waratah sea anemone</name>
    <dbReference type="NCBI Taxonomy" id="6105"/>
    <lineage>
        <taxon>Eukaryota</taxon>
        <taxon>Metazoa</taxon>
        <taxon>Cnidaria</taxon>
        <taxon>Anthozoa</taxon>
        <taxon>Hexacorallia</taxon>
        <taxon>Actiniaria</taxon>
        <taxon>Actiniidae</taxon>
        <taxon>Actinia</taxon>
    </lineage>
</organism>
<sequence length="429" mass="49820">MLFKIFKITLIFLSFIVCYQFIYHMDCVSRINYQTKEDKKITYESQHATIKPEYLSEDECHQILPCLTNGSWSLKDDLSPEDVQKRIKMDEYIYEYQGFPRTFTRSDGRCGRKYPPTPKARKAGSVCDAYSTQPCCNEDKGRCGSTPEYCSCKNCTDFRKYLPAELAQWKTNHDKCRMRDFKHAEACKFFTQHISEMLFVGDSLTRHIFTALALILTNNTAMGALNIKMKPKQREKCSGELQFIDAGKFNCHVSIARRWEELPPVCGGKTNFRINLEEAYNVQLLPRAKNAVRKLLNKTGSVVVLNVGLHMRHNSKHVIDKYVGPIVDMVTNSGNGWPKIIWHNLHGIENFLRSDINELFTKWKRFNAEMSTYLKTKRIAILDSGQLTRGIRSYDARHFGLGGNMLKAQVLINYLEQWFKTCRKYEIRE</sequence>
<dbReference type="AlphaFoldDB" id="A0A6P8HMY0"/>
<dbReference type="KEGG" id="aten:116293082"/>
<reference evidence="2" key="1">
    <citation type="submission" date="2025-08" db="UniProtKB">
        <authorList>
            <consortium name="RefSeq"/>
        </authorList>
    </citation>
    <scope>IDENTIFICATION</scope>
    <source>
        <tissue evidence="2">Tentacle</tissue>
    </source>
</reference>
<keyword evidence="1" id="KW-1185">Reference proteome</keyword>
<protein>
    <submittedName>
        <fullName evidence="2">Uncharacterized protein LOC116293082</fullName>
    </submittedName>
</protein>
<proteinExistence type="predicted"/>
<dbReference type="Proteomes" id="UP000515163">
    <property type="component" value="Unplaced"/>
</dbReference>
<dbReference type="GeneID" id="116293082"/>
<dbReference type="PANTHER" id="PTHR20003">
    <property type="entry name" value="GLYCOPROTEIN-RELATED"/>
    <property type="match status" value="1"/>
</dbReference>
<name>A0A6P8HMY0_ACTTE</name>
<dbReference type="InParanoid" id="A0A6P8HMY0"/>
<evidence type="ECO:0000313" key="1">
    <source>
        <dbReference type="Proteomes" id="UP000515163"/>
    </source>
</evidence>
<dbReference type="OrthoDB" id="5373426at2759"/>
<dbReference type="RefSeq" id="XP_031556338.1">
    <property type="nucleotide sequence ID" value="XM_031700478.1"/>
</dbReference>
<evidence type="ECO:0000313" key="2">
    <source>
        <dbReference type="RefSeq" id="XP_031556338.1"/>
    </source>
</evidence>
<accession>A0A6P8HMY0</accession>
<dbReference type="PANTHER" id="PTHR20003:SF7">
    <property type="entry name" value="SGNH DOMAIN-CONTAINING PROTEIN"/>
    <property type="match status" value="1"/>
</dbReference>